<evidence type="ECO:0000313" key="3">
    <source>
        <dbReference type="Proteomes" id="UP001549921"/>
    </source>
</evidence>
<sequence length="181" mass="20325">MSACVVEEGREEGGGPCMGDAGAGVSDVTHERTRREVLMSGRGRRACSEQGPHPTLHLQHGTAHLWGANSGRRGWSRKRTSAPQMNSNMHGSTPRVALVLRSRRSWPVAPQSYRSGWLLRVVCIYSSRDGQDVVPRVNPKSIFQIIQNKECWYQRYFVDSNIIYFRACHFGSAFKGENYSV</sequence>
<dbReference type="EMBL" id="JBEDNZ010000007">
    <property type="protein sequence ID" value="KAL0840475.1"/>
    <property type="molecule type" value="Genomic_DNA"/>
</dbReference>
<evidence type="ECO:0000256" key="1">
    <source>
        <dbReference type="SAM" id="MobiDB-lite"/>
    </source>
</evidence>
<proteinExistence type="predicted"/>
<organism evidence="2 3">
    <name type="scientific">Loxostege sticticalis</name>
    <name type="common">Beet webworm moth</name>
    <dbReference type="NCBI Taxonomy" id="481309"/>
    <lineage>
        <taxon>Eukaryota</taxon>
        <taxon>Metazoa</taxon>
        <taxon>Ecdysozoa</taxon>
        <taxon>Arthropoda</taxon>
        <taxon>Hexapoda</taxon>
        <taxon>Insecta</taxon>
        <taxon>Pterygota</taxon>
        <taxon>Neoptera</taxon>
        <taxon>Endopterygota</taxon>
        <taxon>Lepidoptera</taxon>
        <taxon>Glossata</taxon>
        <taxon>Ditrysia</taxon>
        <taxon>Pyraloidea</taxon>
        <taxon>Crambidae</taxon>
        <taxon>Pyraustinae</taxon>
        <taxon>Loxostege</taxon>
    </lineage>
</organism>
<comment type="caution">
    <text evidence="2">The sequence shown here is derived from an EMBL/GenBank/DDBJ whole genome shotgun (WGS) entry which is preliminary data.</text>
</comment>
<protein>
    <submittedName>
        <fullName evidence="2">Uncharacterized protein</fullName>
    </submittedName>
</protein>
<evidence type="ECO:0000313" key="2">
    <source>
        <dbReference type="EMBL" id="KAL0840475.1"/>
    </source>
</evidence>
<reference evidence="2 3" key="1">
    <citation type="submission" date="2024-06" db="EMBL/GenBank/DDBJ databases">
        <title>A chromosome-level genome assembly of beet webworm, Loxostege sticticalis.</title>
        <authorList>
            <person name="Zhang Y."/>
        </authorList>
    </citation>
    <scope>NUCLEOTIDE SEQUENCE [LARGE SCALE GENOMIC DNA]</scope>
    <source>
        <strain evidence="2">AQ028</strain>
        <tissue evidence="2">Male pupae</tissue>
    </source>
</reference>
<accession>A0ABD0TBI6</accession>
<feature type="region of interest" description="Disordered" evidence="1">
    <location>
        <begin position="1"/>
        <end position="26"/>
    </location>
</feature>
<dbReference type="Proteomes" id="UP001549921">
    <property type="component" value="Unassembled WGS sequence"/>
</dbReference>
<feature type="region of interest" description="Disordered" evidence="1">
    <location>
        <begin position="70"/>
        <end position="92"/>
    </location>
</feature>
<gene>
    <name evidence="2" type="ORF">ABMA28_015721</name>
</gene>
<feature type="compositionally biased region" description="Polar residues" evidence="1">
    <location>
        <begin position="81"/>
        <end position="91"/>
    </location>
</feature>
<dbReference type="AlphaFoldDB" id="A0ABD0TBI6"/>
<name>A0ABD0TBI6_LOXSC</name>